<dbReference type="GO" id="GO:0016788">
    <property type="term" value="F:hydrolase activity, acting on ester bonds"/>
    <property type="evidence" value="ECO:0007669"/>
    <property type="project" value="InterPro"/>
</dbReference>
<protein>
    <recommendedName>
        <fullName evidence="2">SGNH hydrolase-type esterase domain-containing protein</fullName>
    </recommendedName>
</protein>
<dbReference type="EMBL" id="JTDK01000010">
    <property type="protein sequence ID" value="KHK97469.1"/>
    <property type="molecule type" value="Genomic_DNA"/>
</dbReference>
<dbReference type="STRING" id="1348253.LK09_11985"/>
<name>A0A0B2A1V5_9MICO</name>
<dbReference type="PANTHER" id="PTHR37981">
    <property type="entry name" value="LIPASE 2"/>
    <property type="match status" value="1"/>
</dbReference>
<evidence type="ECO:0000256" key="1">
    <source>
        <dbReference type="PIRSR" id="PIRSR637460-1"/>
    </source>
</evidence>
<sequence>MVGRTKRYTALGSSFAAGPGILPLVDPIAGRSGRNYPHVVAEALGLDLTDLTVSGATTATILDTPHRTPFGRVYPPQLQGLRSDADLVTVTAGGNDLGYLGGMLFTAWDRTDPGGIFLQTADPDFAHAAPEPSDAAVRRAVSGLLEIVQRVRRRAPAARVVLVDYLAIIGAETRPAPGVPFETAEIELFGRIQTALEAVFATAAELAGVELVRASGISRAHALGSAEPWVNPFVSNPARTIASFHPNAAGMAAVAAELARAIG</sequence>
<gene>
    <name evidence="3" type="ORF">LK09_11985</name>
</gene>
<dbReference type="GO" id="GO:0006629">
    <property type="term" value="P:lipid metabolic process"/>
    <property type="evidence" value="ECO:0007669"/>
    <property type="project" value="TreeGrafter"/>
</dbReference>
<dbReference type="AlphaFoldDB" id="A0A0B2A1V5"/>
<dbReference type="InterPro" id="IPR037460">
    <property type="entry name" value="SEST-like"/>
</dbReference>
<accession>A0A0B2A1V5</accession>
<feature type="active site" evidence="1">
    <location>
        <position position="245"/>
    </location>
</feature>
<dbReference type="CDD" id="cd01823">
    <property type="entry name" value="SEST_like"/>
    <property type="match status" value="1"/>
</dbReference>
<dbReference type="InterPro" id="IPR013830">
    <property type="entry name" value="SGNH_hydro"/>
</dbReference>
<dbReference type="OrthoDB" id="5503950at2"/>
<evidence type="ECO:0000259" key="2">
    <source>
        <dbReference type="Pfam" id="PF13472"/>
    </source>
</evidence>
<evidence type="ECO:0000313" key="4">
    <source>
        <dbReference type="Proteomes" id="UP000031030"/>
    </source>
</evidence>
<dbReference type="Proteomes" id="UP000031030">
    <property type="component" value="Unassembled WGS sequence"/>
</dbReference>
<proteinExistence type="predicted"/>
<dbReference type="Gene3D" id="3.40.50.1110">
    <property type="entry name" value="SGNH hydrolase"/>
    <property type="match status" value="1"/>
</dbReference>
<evidence type="ECO:0000313" key="3">
    <source>
        <dbReference type="EMBL" id="KHK97469.1"/>
    </source>
</evidence>
<organism evidence="3 4">
    <name type="scientific">Microbacterium mangrovi</name>
    <dbReference type="NCBI Taxonomy" id="1348253"/>
    <lineage>
        <taxon>Bacteria</taxon>
        <taxon>Bacillati</taxon>
        <taxon>Actinomycetota</taxon>
        <taxon>Actinomycetes</taxon>
        <taxon>Micrococcales</taxon>
        <taxon>Microbacteriaceae</taxon>
        <taxon>Microbacterium</taxon>
    </lineage>
</organism>
<dbReference type="PANTHER" id="PTHR37981:SF1">
    <property type="entry name" value="SGNH HYDROLASE-TYPE ESTERASE DOMAIN-CONTAINING PROTEIN"/>
    <property type="match status" value="1"/>
</dbReference>
<reference evidence="3 4" key="1">
    <citation type="submission" date="2014-11" db="EMBL/GenBank/DDBJ databases">
        <title>Genome sequence of Microbacterium mangrovi MUSC 115(T).</title>
        <authorList>
            <person name="Lee L.-H."/>
        </authorList>
    </citation>
    <scope>NUCLEOTIDE SEQUENCE [LARGE SCALE GENOMIC DNA]</scope>
    <source>
        <strain evidence="3 4">MUSC 115</strain>
    </source>
</reference>
<keyword evidence="4" id="KW-1185">Reference proteome</keyword>
<dbReference type="SUPFAM" id="SSF52266">
    <property type="entry name" value="SGNH hydrolase"/>
    <property type="match status" value="1"/>
</dbReference>
<comment type="caution">
    <text evidence="3">The sequence shown here is derived from an EMBL/GenBank/DDBJ whole genome shotgun (WGS) entry which is preliminary data.</text>
</comment>
<feature type="domain" description="SGNH hydrolase-type esterase" evidence="2">
    <location>
        <begin position="10"/>
        <end position="253"/>
    </location>
</feature>
<dbReference type="Pfam" id="PF13472">
    <property type="entry name" value="Lipase_GDSL_2"/>
    <property type="match status" value="1"/>
</dbReference>
<feature type="active site" description="Nucleophile" evidence="1">
    <location>
        <position position="14"/>
    </location>
</feature>
<dbReference type="InterPro" id="IPR036514">
    <property type="entry name" value="SGNH_hydro_sf"/>
</dbReference>
<dbReference type="RefSeq" id="WP_039399512.1">
    <property type="nucleotide sequence ID" value="NZ_JTDK01000010.1"/>
</dbReference>